<protein>
    <submittedName>
        <fullName evidence="2">YGGT family protein</fullName>
    </submittedName>
</protein>
<sequence length="98" mass="10763">MKNKKPSVFVRFINIVLSIVQIILGLFIVLKLFGAAKVPFVSWINSLADPLLNPFKGIFDPVTFSGQYVLDLSAVFALIVYSVIGYILIKIFGSIGKG</sequence>
<keyword evidence="1" id="KW-0812">Transmembrane</keyword>
<dbReference type="AlphaFoldDB" id="A0A4R2NY93"/>
<feature type="transmembrane region" description="Helical" evidence="1">
    <location>
        <begin position="68"/>
        <end position="89"/>
    </location>
</feature>
<dbReference type="Pfam" id="PF02325">
    <property type="entry name" value="CCB3_YggT"/>
    <property type="match status" value="1"/>
</dbReference>
<dbReference type="OrthoDB" id="2989901at2"/>
<dbReference type="GO" id="GO:0016020">
    <property type="term" value="C:membrane"/>
    <property type="evidence" value="ECO:0007669"/>
    <property type="project" value="InterPro"/>
</dbReference>
<keyword evidence="1" id="KW-1133">Transmembrane helix</keyword>
<keyword evidence="3" id="KW-1185">Reference proteome</keyword>
<dbReference type="Proteomes" id="UP000295416">
    <property type="component" value="Unassembled WGS sequence"/>
</dbReference>
<dbReference type="RefSeq" id="WP_132746599.1">
    <property type="nucleotide sequence ID" value="NZ_SLXK01000019.1"/>
</dbReference>
<proteinExistence type="predicted"/>
<evidence type="ECO:0000313" key="3">
    <source>
        <dbReference type="Proteomes" id="UP000295416"/>
    </source>
</evidence>
<accession>A0A4R2NY93</accession>
<keyword evidence="1" id="KW-0472">Membrane</keyword>
<gene>
    <name evidence="2" type="ORF">EV207_11924</name>
</gene>
<evidence type="ECO:0000256" key="1">
    <source>
        <dbReference type="SAM" id="Phobius"/>
    </source>
</evidence>
<reference evidence="2 3" key="1">
    <citation type="submission" date="2019-03" db="EMBL/GenBank/DDBJ databases">
        <title>Genomic Encyclopedia of Type Strains, Phase IV (KMG-IV): sequencing the most valuable type-strain genomes for metagenomic binning, comparative biology and taxonomic classification.</title>
        <authorList>
            <person name="Goeker M."/>
        </authorList>
    </citation>
    <scope>NUCLEOTIDE SEQUENCE [LARGE SCALE GENOMIC DNA]</scope>
    <source>
        <strain evidence="2 3">DSM 19377</strain>
    </source>
</reference>
<dbReference type="EMBL" id="SLXK01000019">
    <property type="protein sequence ID" value="TCP26594.1"/>
    <property type="molecule type" value="Genomic_DNA"/>
</dbReference>
<feature type="transmembrane region" description="Helical" evidence="1">
    <location>
        <begin position="12"/>
        <end position="33"/>
    </location>
</feature>
<evidence type="ECO:0000313" key="2">
    <source>
        <dbReference type="EMBL" id="TCP26594.1"/>
    </source>
</evidence>
<organism evidence="2 3">
    <name type="scientific">Scopulibacillus darangshiensis</name>
    <dbReference type="NCBI Taxonomy" id="442528"/>
    <lineage>
        <taxon>Bacteria</taxon>
        <taxon>Bacillati</taxon>
        <taxon>Bacillota</taxon>
        <taxon>Bacilli</taxon>
        <taxon>Bacillales</taxon>
        <taxon>Sporolactobacillaceae</taxon>
        <taxon>Scopulibacillus</taxon>
    </lineage>
</organism>
<dbReference type="InterPro" id="IPR003425">
    <property type="entry name" value="CCB3/YggT"/>
</dbReference>
<comment type="caution">
    <text evidence="2">The sequence shown here is derived from an EMBL/GenBank/DDBJ whole genome shotgun (WGS) entry which is preliminary data.</text>
</comment>
<name>A0A4R2NY93_9BACL</name>